<proteinExistence type="predicted"/>
<evidence type="ECO:0000313" key="3">
    <source>
        <dbReference type="Proteomes" id="UP000240572"/>
    </source>
</evidence>
<keyword evidence="3" id="KW-1185">Reference proteome</keyword>
<reference evidence="2 3" key="1">
    <citation type="submission" date="2018-03" db="EMBL/GenBank/DDBJ databases">
        <title>Genomic Encyclopedia of Type Strains, Phase III (KMG-III): the genomes of soil and plant-associated and newly described type strains.</title>
        <authorList>
            <person name="Whitman W."/>
        </authorList>
    </citation>
    <scope>NUCLEOTIDE SEQUENCE [LARGE SCALE GENOMIC DNA]</scope>
    <source>
        <strain evidence="2 3">CGMCC 1.12700</strain>
    </source>
</reference>
<protein>
    <submittedName>
        <fullName evidence="2">Uncharacterized protein</fullName>
    </submittedName>
</protein>
<evidence type="ECO:0000313" key="2">
    <source>
        <dbReference type="EMBL" id="PSK95268.1"/>
    </source>
</evidence>
<dbReference type="AlphaFoldDB" id="A0A2P8DDH8"/>
<dbReference type="EMBL" id="PYGD01000001">
    <property type="protein sequence ID" value="PSK95268.1"/>
    <property type="molecule type" value="Genomic_DNA"/>
</dbReference>
<gene>
    <name evidence="2" type="ORF">B0I18_1011434</name>
</gene>
<name>A0A2P8DDH8_9BACT</name>
<comment type="caution">
    <text evidence="2">The sequence shown here is derived from an EMBL/GenBank/DDBJ whole genome shotgun (WGS) entry which is preliminary data.</text>
</comment>
<dbReference type="Proteomes" id="UP000240572">
    <property type="component" value="Unassembled WGS sequence"/>
</dbReference>
<keyword evidence="1" id="KW-0175">Coiled coil</keyword>
<dbReference type="OrthoDB" id="9917134at2"/>
<sequence>MTSISNAQHKAFLELLHKELALAGLTADNPVMRDTGLQQSLDELLTLYEDYTACLLRIQTLIRQYEHRKKEARIQLRKLLALSKNKTFRGGKLFNNTIGKAS</sequence>
<feature type="coiled-coil region" evidence="1">
    <location>
        <begin position="55"/>
        <end position="82"/>
    </location>
</feature>
<organism evidence="2 3">
    <name type="scientific">Taibaiella chishuiensis</name>
    <dbReference type="NCBI Taxonomy" id="1434707"/>
    <lineage>
        <taxon>Bacteria</taxon>
        <taxon>Pseudomonadati</taxon>
        <taxon>Bacteroidota</taxon>
        <taxon>Chitinophagia</taxon>
        <taxon>Chitinophagales</taxon>
        <taxon>Chitinophagaceae</taxon>
        <taxon>Taibaiella</taxon>
    </lineage>
</organism>
<evidence type="ECO:0000256" key="1">
    <source>
        <dbReference type="SAM" id="Coils"/>
    </source>
</evidence>
<accession>A0A2P8DDH8</accession>
<dbReference type="RefSeq" id="WP_106521930.1">
    <property type="nucleotide sequence ID" value="NZ_PYGD01000001.1"/>
</dbReference>